<dbReference type="EMBL" id="CAJOAZ010000147">
    <property type="protein sequence ID" value="CAF3552716.1"/>
    <property type="molecule type" value="Genomic_DNA"/>
</dbReference>
<dbReference type="EMBL" id="CAJNON010000227">
    <property type="protein sequence ID" value="CAF1122714.1"/>
    <property type="molecule type" value="Genomic_DNA"/>
</dbReference>
<dbReference type="OrthoDB" id="10031249at2759"/>
<dbReference type="Proteomes" id="UP000663881">
    <property type="component" value="Unassembled WGS sequence"/>
</dbReference>
<proteinExistence type="predicted"/>
<evidence type="ECO:0000313" key="2">
    <source>
        <dbReference type="EMBL" id="CAF1122714.1"/>
    </source>
</evidence>
<evidence type="ECO:0000313" key="4">
    <source>
        <dbReference type="EMBL" id="CAF4053066.1"/>
    </source>
</evidence>
<sequence>MIDACFLNESTYLTNFSPAQPLINQTDAFLLNDEITRDICHPDTLFPFNNDPLHIINSTNHEGQTVVQSTELTAKEQSYNIESSLLLYEPISTDLSLPISDQISQEESLLQLSNLLQFVHDVHPHQKTQHDMDNLDEFSKKYLAPYVMRLQGLKTSADKGKSILPKIKVPLKYLSVMKQKEYALDLMMVIVHEEKVNNKRCFYACEDIQFLPAGTDEYADAVNPIKFNLNSIAIESDEILQ</sequence>
<dbReference type="EMBL" id="CAJNOG010000229">
    <property type="protein sequence ID" value="CAF1097317.1"/>
    <property type="molecule type" value="Genomic_DNA"/>
</dbReference>
<evidence type="ECO:0000313" key="3">
    <source>
        <dbReference type="EMBL" id="CAF3552716.1"/>
    </source>
</evidence>
<comment type="caution">
    <text evidence="1">The sequence shown here is derived from an EMBL/GenBank/DDBJ whole genome shotgun (WGS) entry which is preliminary data.</text>
</comment>
<organism evidence="1 5">
    <name type="scientific">Adineta steineri</name>
    <dbReference type="NCBI Taxonomy" id="433720"/>
    <lineage>
        <taxon>Eukaryota</taxon>
        <taxon>Metazoa</taxon>
        <taxon>Spiralia</taxon>
        <taxon>Gnathifera</taxon>
        <taxon>Rotifera</taxon>
        <taxon>Eurotatoria</taxon>
        <taxon>Bdelloidea</taxon>
        <taxon>Adinetida</taxon>
        <taxon>Adinetidae</taxon>
        <taxon>Adineta</taxon>
    </lineage>
</organism>
<gene>
    <name evidence="1" type="ORF">JYZ213_LOCUS21183</name>
    <name evidence="4" type="ORF">OKA104_LOCUS32911</name>
    <name evidence="3" type="ORF">OXD698_LOCUS4011</name>
    <name evidence="2" type="ORF">VCS650_LOCUS21280</name>
</gene>
<accession>A0A814P0B2</accession>
<evidence type="ECO:0000313" key="1">
    <source>
        <dbReference type="EMBL" id="CAF1097317.1"/>
    </source>
</evidence>
<dbReference type="Proteomes" id="UP000663845">
    <property type="component" value="Unassembled WGS sequence"/>
</dbReference>
<dbReference type="EMBL" id="CAJOAY010004066">
    <property type="protein sequence ID" value="CAF4053066.1"/>
    <property type="molecule type" value="Genomic_DNA"/>
</dbReference>
<reference evidence="1" key="1">
    <citation type="submission" date="2021-02" db="EMBL/GenBank/DDBJ databases">
        <authorList>
            <person name="Nowell W R."/>
        </authorList>
    </citation>
    <scope>NUCLEOTIDE SEQUENCE</scope>
</reference>
<protein>
    <submittedName>
        <fullName evidence="1">Uncharacterized protein</fullName>
    </submittedName>
</protein>
<name>A0A814P0B2_9BILA</name>
<dbReference type="AlphaFoldDB" id="A0A814P0B2"/>
<dbReference type="Proteomes" id="UP000663891">
    <property type="component" value="Unassembled WGS sequence"/>
</dbReference>
<dbReference type="Proteomes" id="UP000663844">
    <property type="component" value="Unassembled WGS sequence"/>
</dbReference>
<evidence type="ECO:0000313" key="5">
    <source>
        <dbReference type="Proteomes" id="UP000663845"/>
    </source>
</evidence>